<sequence>MMVPRLAIIADDLTGALDSAAPFAGIDGGVVVATHLMALPSALEAGGGVVAVSTRSREIPAAEARGRVAAALAAFGPSVRIFKKIDSRLKGHLEAELDPLKGRLTVLPAIPEFGRVVKGGSLQGFGVETPISVGAALGAAAARATVPDVATDADMEAALAAAEDATTNEGALVGARGLAQALAARWGLAPVATGGLPAPACLVVGSTDPITRAQVAALCDGRSDVHVVAAPGGKVPQGELRLGITVIMAEPGDETRPTAVAAALADGARSYLAAAKGALLTGGATAEAVLDAAGIDCLRVAGEAMPGLPLCRAQGRVIVTKSGGFGTEDALLRLAPAAIGAEG</sequence>
<dbReference type="InterPro" id="IPR037051">
    <property type="entry name" value="4-carb_acid_sugar_kinase_N_sf"/>
</dbReference>
<evidence type="ECO:0000256" key="3">
    <source>
        <dbReference type="ARBA" id="ARBA00022741"/>
    </source>
</evidence>
<name>A0ABV7GVB0_9RHOB</name>
<feature type="domain" description="Four-carbon acid sugar kinase nucleotide binding" evidence="8">
    <location>
        <begin position="203"/>
        <end position="331"/>
    </location>
</feature>
<dbReference type="InterPro" id="IPR042213">
    <property type="entry name" value="NBD_C_sf"/>
</dbReference>
<evidence type="ECO:0000259" key="7">
    <source>
        <dbReference type="Pfam" id="PF07005"/>
    </source>
</evidence>
<dbReference type="GO" id="GO:0016301">
    <property type="term" value="F:kinase activity"/>
    <property type="evidence" value="ECO:0007669"/>
    <property type="project" value="UniProtKB-KW"/>
</dbReference>
<dbReference type="InterPro" id="IPR031475">
    <property type="entry name" value="NBD_C"/>
</dbReference>
<dbReference type="InterPro" id="IPR010737">
    <property type="entry name" value="4-carb_acid_sugar_kinase_N"/>
</dbReference>
<dbReference type="Pfam" id="PF17042">
    <property type="entry name" value="NBD_C"/>
    <property type="match status" value="1"/>
</dbReference>
<protein>
    <submittedName>
        <fullName evidence="9">Four-carbon acid sugar kinase family protein</fullName>
    </submittedName>
</protein>
<evidence type="ECO:0000313" key="10">
    <source>
        <dbReference type="Proteomes" id="UP001595632"/>
    </source>
</evidence>
<dbReference type="Proteomes" id="UP001595632">
    <property type="component" value="Unassembled WGS sequence"/>
</dbReference>
<evidence type="ECO:0000256" key="1">
    <source>
        <dbReference type="ARBA" id="ARBA00005715"/>
    </source>
</evidence>
<feature type="domain" description="Four-carbon acid sugar kinase N-terminal" evidence="7">
    <location>
        <begin position="6"/>
        <end position="122"/>
    </location>
</feature>
<organism evidence="9 10">
    <name type="scientific">Psychromarinibacter halotolerans</name>
    <dbReference type="NCBI Taxonomy" id="1775175"/>
    <lineage>
        <taxon>Bacteria</taxon>
        <taxon>Pseudomonadati</taxon>
        <taxon>Pseudomonadota</taxon>
        <taxon>Alphaproteobacteria</taxon>
        <taxon>Rhodobacterales</taxon>
        <taxon>Paracoccaceae</taxon>
        <taxon>Psychromarinibacter</taxon>
    </lineage>
</organism>
<evidence type="ECO:0000256" key="5">
    <source>
        <dbReference type="ARBA" id="ARBA00022840"/>
    </source>
</evidence>
<dbReference type="Gene3D" id="3.40.980.20">
    <property type="entry name" value="Four-carbon acid sugar kinase, nucleotide binding domain"/>
    <property type="match status" value="1"/>
</dbReference>
<dbReference type="EMBL" id="JBHRTB010000010">
    <property type="protein sequence ID" value="MFC3145470.1"/>
    <property type="molecule type" value="Genomic_DNA"/>
</dbReference>
<keyword evidence="10" id="KW-1185">Reference proteome</keyword>
<keyword evidence="2" id="KW-0808">Transferase</keyword>
<dbReference type="RefSeq" id="WP_275632427.1">
    <property type="nucleotide sequence ID" value="NZ_JARGYD010000003.1"/>
</dbReference>
<dbReference type="SUPFAM" id="SSF142764">
    <property type="entry name" value="YgbK-like"/>
    <property type="match status" value="1"/>
</dbReference>
<evidence type="ECO:0000256" key="6">
    <source>
        <dbReference type="ARBA" id="ARBA00023277"/>
    </source>
</evidence>
<evidence type="ECO:0000256" key="4">
    <source>
        <dbReference type="ARBA" id="ARBA00022777"/>
    </source>
</evidence>
<dbReference type="Gene3D" id="3.40.50.10840">
    <property type="entry name" value="Putative sugar-binding, N-terminal domain"/>
    <property type="match status" value="1"/>
</dbReference>
<comment type="similarity">
    <text evidence="1">Belongs to the four-carbon acid sugar kinase family.</text>
</comment>
<proteinExistence type="inferred from homology"/>
<dbReference type="Pfam" id="PF07005">
    <property type="entry name" value="SBD_N"/>
    <property type="match status" value="1"/>
</dbReference>
<keyword evidence="4 9" id="KW-0418">Kinase</keyword>
<accession>A0ABV7GVB0</accession>
<gene>
    <name evidence="9" type="ORF">ACFOGP_22305</name>
</gene>
<comment type="caution">
    <text evidence="9">The sequence shown here is derived from an EMBL/GenBank/DDBJ whole genome shotgun (WGS) entry which is preliminary data.</text>
</comment>
<evidence type="ECO:0000313" key="9">
    <source>
        <dbReference type="EMBL" id="MFC3145470.1"/>
    </source>
</evidence>
<keyword evidence="6" id="KW-0119">Carbohydrate metabolism</keyword>
<keyword evidence="3" id="KW-0547">Nucleotide-binding</keyword>
<evidence type="ECO:0000259" key="8">
    <source>
        <dbReference type="Pfam" id="PF17042"/>
    </source>
</evidence>
<reference evidence="10" key="1">
    <citation type="journal article" date="2019" name="Int. J. Syst. Evol. Microbiol.">
        <title>The Global Catalogue of Microorganisms (GCM) 10K type strain sequencing project: providing services to taxonomists for standard genome sequencing and annotation.</title>
        <authorList>
            <consortium name="The Broad Institute Genomics Platform"/>
            <consortium name="The Broad Institute Genome Sequencing Center for Infectious Disease"/>
            <person name="Wu L."/>
            <person name="Ma J."/>
        </authorList>
    </citation>
    <scope>NUCLEOTIDE SEQUENCE [LARGE SCALE GENOMIC DNA]</scope>
    <source>
        <strain evidence="10">KCTC 52366</strain>
    </source>
</reference>
<keyword evidence="5" id="KW-0067">ATP-binding</keyword>
<evidence type="ECO:0000256" key="2">
    <source>
        <dbReference type="ARBA" id="ARBA00022679"/>
    </source>
</evidence>